<protein>
    <recommendedName>
        <fullName evidence="1">AMP-dependent synthetase/ligase domain-containing protein</fullName>
    </recommendedName>
</protein>
<dbReference type="SUPFAM" id="SSF56801">
    <property type="entry name" value="Acetyl-CoA synthetase-like"/>
    <property type="match status" value="1"/>
</dbReference>
<comment type="caution">
    <text evidence="2">The sequence shown here is derived from an EMBL/GenBank/DDBJ whole genome shotgun (WGS) entry which is preliminary data.</text>
</comment>
<sequence>MTHHIDRSTLAGLTPSDQELFQRFGTGASVRPPFVLLHQAFEAMARVRPEAVAVTHAGESLTYRELDGRANLLAEALVRLGVRKGDRVGLFVKRSIPMVVGILGVLKAGAAYVPQDARIAPSAHLAHMVATADIRVVLTLSEFVAALPALPGRVVLAVDKLSGERPEPPAVVASAPEDPAVVIFTSGTTGVPNGVVVTHANLCNVVTHGPGALGVRPGMKVSQLLNIAFDMAVWEIFVALCNGAELVIRGTSILQAVRSVDVVIATPSVLAGLDPDLCRNVSVVAVAGERCPRLLADTWSSFTRFHNACGPTEVTIVNTVAPPHRRGEEPTIGSPLPNTTVYVLDERLRPCPVGEVGELWAGGACVSQGYLGNAELTAQRYLPDPFLGGENRMFRTRDLGRWTADGRLEHHGRTDEQVKVRGFRIELDAVTSALERTPGCERATTVLHDGELIGFVTPEEVNVVTASHVVAGSLPYYCVPATVRAVAELPTTHRGKVDKRALVAGLAAQEVMA</sequence>
<dbReference type="Gene3D" id="3.30.300.30">
    <property type="match status" value="1"/>
</dbReference>
<dbReference type="InterPro" id="IPR045851">
    <property type="entry name" value="AMP-bd_C_sf"/>
</dbReference>
<dbReference type="Proteomes" id="UP001501094">
    <property type="component" value="Unassembled WGS sequence"/>
</dbReference>
<organism evidence="2 3">
    <name type="scientific">Myceligenerans crystallogenes</name>
    <dbReference type="NCBI Taxonomy" id="316335"/>
    <lineage>
        <taxon>Bacteria</taxon>
        <taxon>Bacillati</taxon>
        <taxon>Actinomycetota</taxon>
        <taxon>Actinomycetes</taxon>
        <taxon>Micrococcales</taxon>
        <taxon>Promicromonosporaceae</taxon>
        <taxon>Myceligenerans</taxon>
    </lineage>
</organism>
<dbReference type="EMBL" id="BAAANL010000002">
    <property type="protein sequence ID" value="GAA1857236.1"/>
    <property type="molecule type" value="Genomic_DNA"/>
</dbReference>
<name>A0ABN2N9J9_9MICO</name>
<dbReference type="Gene3D" id="3.40.50.12780">
    <property type="entry name" value="N-terminal domain of ligase-like"/>
    <property type="match status" value="1"/>
</dbReference>
<dbReference type="RefSeq" id="WP_344100819.1">
    <property type="nucleotide sequence ID" value="NZ_BAAANL010000002.1"/>
</dbReference>
<dbReference type="InterPro" id="IPR000873">
    <property type="entry name" value="AMP-dep_synth/lig_dom"/>
</dbReference>
<evidence type="ECO:0000313" key="3">
    <source>
        <dbReference type="Proteomes" id="UP001501094"/>
    </source>
</evidence>
<dbReference type="NCBIfam" id="TIGR01733">
    <property type="entry name" value="AA-adenyl-dom"/>
    <property type="match status" value="1"/>
</dbReference>
<proteinExistence type="predicted"/>
<feature type="domain" description="AMP-dependent synthetase/ligase" evidence="1">
    <location>
        <begin position="41"/>
        <end position="371"/>
    </location>
</feature>
<evidence type="ECO:0000313" key="2">
    <source>
        <dbReference type="EMBL" id="GAA1857236.1"/>
    </source>
</evidence>
<accession>A0ABN2N9J9</accession>
<dbReference type="PANTHER" id="PTHR45527">
    <property type="entry name" value="NONRIBOSOMAL PEPTIDE SYNTHETASE"/>
    <property type="match status" value="1"/>
</dbReference>
<keyword evidence="3" id="KW-1185">Reference proteome</keyword>
<reference evidence="2 3" key="1">
    <citation type="journal article" date="2019" name="Int. J. Syst. Evol. Microbiol.">
        <title>The Global Catalogue of Microorganisms (GCM) 10K type strain sequencing project: providing services to taxonomists for standard genome sequencing and annotation.</title>
        <authorList>
            <consortium name="The Broad Institute Genomics Platform"/>
            <consortium name="The Broad Institute Genome Sequencing Center for Infectious Disease"/>
            <person name="Wu L."/>
            <person name="Ma J."/>
        </authorList>
    </citation>
    <scope>NUCLEOTIDE SEQUENCE [LARGE SCALE GENOMIC DNA]</scope>
    <source>
        <strain evidence="2 3">JCM 14326</strain>
    </source>
</reference>
<dbReference type="PANTHER" id="PTHR45527:SF1">
    <property type="entry name" value="FATTY ACID SYNTHASE"/>
    <property type="match status" value="1"/>
</dbReference>
<gene>
    <name evidence="2" type="ORF">GCM10009751_13240</name>
</gene>
<dbReference type="Pfam" id="PF00501">
    <property type="entry name" value="AMP-binding"/>
    <property type="match status" value="1"/>
</dbReference>
<evidence type="ECO:0000259" key="1">
    <source>
        <dbReference type="Pfam" id="PF00501"/>
    </source>
</evidence>
<dbReference type="InterPro" id="IPR010071">
    <property type="entry name" value="AA_adenyl_dom"/>
</dbReference>
<dbReference type="InterPro" id="IPR042099">
    <property type="entry name" value="ANL_N_sf"/>
</dbReference>